<dbReference type="AlphaFoldDB" id="A0A9D4T2M9"/>
<evidence type="ECO:0008006" key="3">
    <source>
        <dbReference type="Google" id="ProtNLM"/>
    </source>
</evidence>
<evidence type="ECO:0000313" key="2">
    <source>
        <dbReference type="Proteomes" id="UP000821837"/>
    </source>
</evidence>
<dbReference type="VEuPathDB" id="VectorBase:RSAN_046515"/>
<sequence>MPQPGFLPPHLVRVALLASRQKLPLQRYTTHHAAAFLQGSPTAWVRVALAKTGFLVSKAAVRDPRIRHRRCAHKAVAAAPTARSAFQLLRDAPPLTYKRRTIEITTCGDLYKKWRAEGRRGYDQAPETGARVPVVYIHTGLDRMEHGDRTVRPLTLMFTGAPGRYQDFSYNIPFLDKNGVDVLCFNWPGYDFTMATGYWWHSCDEKTRLVVDLLKKLKINKIDMLVSHSTGSTPAVQLVAEEPSIDVKSLALLMPIASRHFRGSESPLIFNPGTMWAMRSRRGAPIMVPLFHAIMKLIRHPTKGRAYDVVFAYLSSIGYEEHRVEKQLATIRDRKVPTIVVVSDNDRLLSQKDNRTLLQRLGCDPEKTCLYDKGGHLLRCGCCDQVVKAIELKDGSHYGFVRYPDICNKALLELINRAKGR</sequence>
<dbReference type="PANTHER" id="PTHR47533:SF4">
    <property type="entry name" value="AB HYDROLASE-1 DOMAIN-CONTAINING PROTEIN"/>
    <property type="match status" value="1"/>
</dbReference>
<proteinExistence type="predicted"/>
<dbReference type="OMA" id="IMIDLAY"/>
<dbReference type="Pfam" id="PF06342">
    <property type="entry name" value="DUF1057"/>
    <property type="match status" value="1"/>
</dbReference>
<dbReference type="PANTHER" id="PTHR47533">
    <property type="entry name" value="PROTEIN CBG21859"/>
    <property type="match status" value="1"/>
</dbReference>
<gene>
    <name evidence="1" type="ORF">HPB52_001540</name>
</gene>
<evidence type="ECO:0000313" key="1">
    <source>
        <dbReference type="EMBL" id="KAH7967663.1"/>
    </source>
</evidence>
<comment type="caution">
    <text evidence="1">The sequence shown here is derived from an EMBL/GenBank/DDBJ whole genome shotgun (WGS) entry which is preliminary data.</text>
</comment>
<organism evidence="1 2">
    <name type="scientific">Rhipicephalus sanguineus</name>
    <name type="common">Brown dog tick</name>
    <name type="synonym">Ixodes sanguineus</name>
    <dbReference type="NCBI Taxonomy" id="34632"/>
    <lineage>
        <taxon>Eukaryota</taxon>
        <taxon>Metazoa</taxon>
        <taxon>Ecdysozoa</taxon>
        <taxon>Arthropoda</taxon>
        <taxon>Chelicerata</taxon>
        <taxon>Arachnida</taxon>
        <taxon>Acari</taxon>
        <taxon>Parasitiformes</taxon>
        <taxon>Ixodida</taxon>
        <taxon>Ixodoidea</taxon>
        <taxon>Ixodidae</taxon>
        <taxon>Rhipicephalinae</taxon>
        <taxon>Rhipicephalus</taxon>
        <taxon>Rhipicephalus</taxon>
    </lineage>
</organism>
<name>A0A9D4T2M9_RHISA</name>
<dbReference type="InterPro" id="IPR029058">
    <property type="entry name" value="AB_hydrolase_fold"/>
</dbReference>
<dbReference type="Proteomes" id="UP000821837">
    <property type="component" value="Unassembled WGS sequence"/>
</dbReference>
<reference evidence="1" key="1">
    <citation type="journal article" date="2020" name="Cell">
        <title>Large-Scale Comparative Analyses of Tick Genomes Elucidate Their Genetic Diversity and Vector Capacities.</title>
        <authorList>
            <consortium name="Tick Genome and Microbiome Consortium (TIGMIC)"/>
            <person name="Jia N."/>
            <person name="Wang J."/>
            <person name="Shi W."/>
            <person name="Du L."/>
            <person name="Sun Y."/>
            <person name="Zhan W."/>
            <person name="Jiang J.F."/>
            <person name="Wang Q."/>
            <person name="Zhang B."/>
            <person name="Ji P."/>
            <person name="Bell-Sakyi L."/>
            <person name="Cui X.M."/>
            <person name="Yuan T.T."/>
            <person name="Jiang B.G."/>
            <person name="Yang W.F."/>
            <person name="Lam T.T."/>
            <person name="Chang Q.C."/>
            <person name="Ding S.J."/>
            <person name="Wang X.J."/>
            <person name="Zhu J.G."/>
            <person name="Ruan X.D."/>
            <person name="Zhao L."/>
            <person name="Wei J.T."/>
            <person name="Ye R.Z."/>
            <person name="Que T.C."/>
            <person name="Du C.H."/>
            <person name="Zhou Y.H."/>
            <person name="Cheng J.X."/>
            <person name="Dai P.F."/>
            <person name="Guo W.B."/>
            <person name="Han X.H."/>
            <person name="Huang E.J."/>
            <person name="Li L.F."/>
            <person name="Wei W."/>
            <person name="Gao Y.C."/>
            <person name="Liu J.Z."/>
            <person name="Shao H.Z."/>
            <person name="Wang X."/>
            <person name="Wang C.C."/>
            <person name="Yang T.C."/>
            <person name="Huo Q.B."/>
            <person name="Li W."/>
            <person name="Chen H.Y."/>
            <person name="Chen S.E."/>
            <person name="Zhou L.G."/>
            <person name="Ni X.B."/>
            <person name="Tian J.H."/>
            <person name="Sheng Y."/>
            <person name="Liu T."/>
            <person name="Pan Y.S."/>
            <person name="Xia L.Y."/>
            <person name="Li J."/>
            <person name="Zhao F."/>
            <person name="Cao W.C."/>
        </authorList>
    </citation>
    <scope>NUCLEOTIDE SEQUENCE</scope>
    <source>
        <strain evidence="1">Rsan-2018</strain>
    </source>
</reference>
<dbReference type="OrthoDB" id="6431331at2759"/>
<dbReference type="SUPFAM" id="SSF53474">
    <property type="entry name" value="alpha/beta-Hydrolases"/>
    <property type="match status" value="1"/>
</dbReference>
<keyword evidence="2" id="KW-1185">Reference proteome</keyword>
<dbReference type="Gene3D" id="3.40.50.1820">
    <property type="entry name" value="alpha/beta hydrolase"/>
    <property type="match status" value="1"/>
</dbReference>
<accession>A0A9D4T2M9</accession>
<dbReference type="EMBL" id="JABSTV010001248">
    <property type="protein sequence ID" value="KAH7967663.1"/>
    <property type="molecule type" value="Genomic_DNA"/>
</dbReference>
<protein>
    <recommendedName>
        <fullName evidence="3">Hydrolase/acyltransferase</fullName>
    </recommendedName>
</protein>
<reference evidence="1" key="2">
    <citation type="submission" date="2021-09" db="EMBL/GenBank/DDBJ databases">
        <authorList>
            <person name="Jia N."/>
            <person name="Wang J."/>
            <person name="Shi W."/>
            <person name="Du L."/>
            <person name="Sun Y."/>
            <person name="Zhan W."/>
            <person name="Jiang J."/>
            <person name="Wang Q."/>
            <person name="Zhang B."/>
            <person name="Ji P."/>
            <person name="Sakyi L.B."/>
            <person name="Cui X."/>
            <person name="Yuan T."/>
            <person name="Jiang B."/>
            <person name="Yang W."/>
            <person name="Lam T.T.-Y."/>
            <person name="Chang Q."/>
            <person name="Ding S."/>
            <person name="Wang X."/>
            <person name="Zhu J."/>
            <person name="Ruan X."/>
            <person name="Zhao L."/>
            <person name="Wei J."/>
            <person name="Que T."/>
            <person name="Du C."/>
            <person name="Cheng J."/>
            <person name="Dai P."/>
            <person name="Han X."/>
            <person name="Huang E."/>
            <person name="Gao Y."/>
            <person name="Liu J."/>
            <person name="Shao H."/>
            <person name="Ye R."/>
            <person name="Li L."/>
            <person name="Wei W."/>
            <person name="Wang X."/>
            <person name="Wang C."/>
            <person name="Huo Q."/>
            <person name="Li W."/>
            <person name="Guo W."/>
            <person name="Chen H."/>
            <person name="Chen S."/>
            <person name="Zhou L."/>
            <person name="Zhou L."/>
            <person name="Ni X."/>
            <person name="Tian J."/>
            <person name="Zhou Y."/>
            <person name="Sheng Y."/>
            <person name="Liu T."/>
            <person name="Pan Y."/>
            <person name="Xia L."/>
            <person name="Li J."/>
            <person name="Zhao F."/>
            <person name="Cao W."/>
        </authorList>
    </citation>
    <scope>NUCLEOTIDE SEQUENCE</scope>
    <source>
        <strain evidence="1">Rsan-2018</strain>
        <tissue evidence="1">Larvae</tissue>
    </source>
</reference>
<dbReference type="InterPro" id="IPR010463">
    <property type="entry name" value="DUF1057"/>
</dbReference>